<accession>A0A1M6VQW6</accession>
<feature type="transmembrane region" description="Helical" evidence="1">
    <location>
        <begin position="49"/>
        <end position="68"/>
    </location>
</feature>
<sequence length="167" mass="19363">MYIRSWPLLVSMAIVVYFLSPRVKTFVNVSLMTITACLYFDIMMVAGLFFQPVNCMMVIVLMTLAVLLMLRGKPVWLRLFVALLYIGYGVFYLFHNDIVGPIGFMIRDRPVDVPAQWYHCYRFFWLGIYSESVAFTVGIIAIVLIVIYNLFSKYKGKMCLLGDKWCC</sequence>
<evidence type="ECO:0000313" key="3">
    <source>
        <dbReference type="Proteomes" id="UP000184130"/>
    </source>
</evidence>
<dbReference type="AlphaFoldDB" id="A0A1M6VQW6"/>
<reference evidence="2 3" key="1">
    <citation type="submission" date="2016-11" db="EMBL/GenBank/DDBJ databases">
        <authorList>
            <person name="Jaros S."/>
            <person name="Januszkiewicz K."/>
            <person name="Wedrychowicz H."/>
        </authorList>
    </citation>
    <scope>NUCLEOTIDE SEQUENCE [LARGE SCALE GENOMIC DNA]</scope>
    <source>
        <strain evidence="2 3">KHT3</strain>
    </source>
</reference>
<evidence type="ECO:0000313" key="2">
    <source>
        <dbReference type="EMBL" id="SHK83744.1"/>
    </source>
</evidence>
<name>A0A1M6VQW6_XYLRU</name>
<dbReference type="Proteomes" id="UP000184130">
    <property type="component" value="Unassembled WGS sequence"/>
</dbReference>
<feature type="transmembrane region" description="Helical" evidence="1">
    <location>
        <begin position="132"/>
        <end position="151"/>
    </location>
</feature>
<keyword evidence="1" id="KW-1133">Transmembrane helix</keyword>
<protein>
    <submittedName>
        <fullName evidence="2">Uncharacterized protein</fullName>
    </submittedName>
</protein>
<keyword evidence="1" id="KW-0472">Membrane</keyword>
<proteinExistence type="predicted"/>
<evidence type="ECO:0000256" key="1">
    <source>
        <dbReference type="SAM" id="Phobius"/>
    </source>
</evidence>
<organism evidence="2 3">
    <name type="scientific">Xylanibacter ruminicola</name>
    <name type="common">Prevotella ruminicola</name>
    <dbReference type="NCBI Taxonomy" id="839"/>
    <lineage>
        <taxon>Bacteria</taxon>
        <taxon>Pseudomonadati</taxon>
        <taxon>Bacteroidota</taxon>
        <taxon>Bacteroidia</taxon>
        <taxon>Bacteroidales</taxon>
        <taxon>Prevotellaceae</taxon>
        <taxon>Xylanibacter</taxon>
    </lineage>
</organism>
<feature type="transmembrane region" description="Helical" evidence="1">
    <location>
        <begin position="75"/>
        <end position="95"/>
    </location>
</feature>
<dbReference type="EMBL" id="FRBD01000013">
    <property type="protein sequence ID" value="SHK83744.1"/>
    <property type="molecule type" value="Genomic_DNA"/>
</dbReference>
<keyword evidence="1" id="KW-0812">Transmembrane</keyword>
<gene>
    <name evidence="2" type="ORF">SAMN05216463_113106</name>
</gene>